<evidence type="ECO:0000256" key="5">
    <source>
        <dbReference type="ARBA" id="ARBA00022679"/>
    </source>
</evidence>
<name>A0A150GQD3_GONPE</name>
<feature type="region of interest" description="Disordered" evidence="10">
    <location>
        <begin position="682"/>
        <end position="882"/>
    </location>
</feature>
<comment type="subcellular location">
    <subcellularLocation>
        <location evidence="1">Nucleus</location>
        <location evidence="1">Nucleolus</location>
    </subcellularLocation>
</comment>
<dbReference type="GO" id="GO:0000470">
    <property type="term" value="P:maturation of LSU-rRNA"/>
    <property type="evidence" value="ECO:0007669"/>
    <property type="project" value="TreeGrafter"/>
</dbReference>
<evidence type="ECO:0000256" key="9">
    <source>
        <dbReference type="PROSITE-ProRule" id="PRU01023"/>
    </source>
</evidence>
<dbReference type="OrthoDB" id="427002at2759"/>
<dbReference type="InterPro" id="IPR023273">
    <property type="entry name" value="RCMT_NOP2"/>
</dbReference>
<feature type="active site" description="Nucleophile" evidence="9">
    <location>
        <position position="544"/>
    </location>
</feature>
<dbReference type="InterPro" id="IPR054728">
    <property type="entry name" value="RsmB-like_ferredoxin"/>
</dbReference>
<protein>
    <recommendedName>
        <fullName evidence="11">SAM-dependent MTase RsmB/NOP-type domain-containing protein</fullName>
    </recommendedName>
</protein>
<feature type="compositionally biased region" description="Acidic residues" evidence="10">
    <location>
        <begin position="138"/>
        <end position="198"/>
    </location>
</feature>
<dbReference type="InterPro" id="IPR029063">
    <property type="entry name" value="SAM-dependent_MTases_sf"/>
</dbReference>
<keyword evidence="6 9" id="KW-0949">S-adenosyl-L-methionine</keyword>
<keyword evidence="4 9" id="KW-0489">Methyltransferase</keyword>
<evidence type="ECO:0000256" key="6">
    <source>
        <dbReference type="ARBA" id="ARBA00022691"/>
    </source>
</evidence>
<proteinExistence type="inferred from homology"/>
<evidence type="ECO:0000313" key="13">
    <source>
        <dbReference type="Proteomes" id="UP000075714"/>
    </source>
</evidence>
<dbReference type="GO" id="GO:0009383">
    <property type="term" value="F:rRNA (cytosine-C5-)-methyltransferase activity"/>
    <property type="evidence" value="ECO:0007669"/>
    <property type="project" value="TreeGrafter"/>
</dbReference>
<comment type="similarity">
    <text evidence="2 9">Belongs to the class I-like SAM-binding methyltransferase superfamily. RsmB/NOP family.</text>
</comment>
<dbReference type="Gene3D" id="3.30.70.1170">
    <property type="entry name" value="Sun protein, domain 3"/>
    <property type="match status" value="1"/>
</dbReference>
<feature type="binding site" evidence="9">
    <location>
        <position position="468"/>
    </location>
    <ligand>
        <name>S-adenosyl-L-methionine</name>
        <dbReference type="ChEBI" id="CHEBI:59789"/>
    </ligand>
</feature>
<dbReference type="GO" id="GO:0005730">
    <property type="term" value="C:nucleolus"/>
    <property type="evidence" value="ECO:0007669"/>
    <property type="project" value="UniProtKB-SubCell"/>
</dbReference>
<gene>
    <name evidence="12" type="ORF">GPECTOR_10g1099</name>
</gene>
<reference evidence="13" key="1">
    <citation type="journal article" date="2016" name="Nat. Commun.">
        <title>The Gonium pectorale genome demonstrates co-option of cell cycle regulation during the evolution of multicellularity.</title>
        <authorList>
            <person name="Hanschen E.R."/>
            <person name="Marriage T.N."/>
            <person name="Ferris P.J."/>
            <person name="Hamaji T."/>
            <person name="Toyoda A."/>
            <person name="Fujiyama A."/>
            <person name="Neme R."/>
            <person name="Noguchi H."/>
            <person name="Minakuchi Y."/>
            <person name="Suzuki M."/>
            <person name="Kawai-Toyooka H."/>
            <person name="Smith D.R."/>
            <person name="Sparks H."/>
            <person name="Anderson J."/>
            <person name="Bakaric R."/>
            <person name="Luria V."/>
            <person name="Karger A."/>
            <person name="Kirschner M.W."/>
            <person name="Durand P.M."/>
            <person name="Michod R.E."/>
            <person name="Nozaki H."/>
            <person name="Olson B.J."/>
        </authorList>
    </citation>
    <scope>NUCLEOTIDE SEQUENCE [LARGE SCALE GENOMIC DNA]</scope>
    <source>
        <strain evidence="13">NIES-2863</strain>
    </source>
</reference>
<evidence type="ECO:0000259" key="11">
    <source>
        <dbReference type="PROSITE" id="PS51686"/>
    </source>
</evidence>
<feature type="compositionally biased region" description="Acidic residues" evidence="10">
    <location>
        <begin position="625"/>
        <end position="634"/>
    </location>
</feature>
<feature type="compositionally biased region" description="Basic and acidic residues" evidence="10">
    <location>
        <begin position="740"/>
        <end position="758"/>
    </location>
</feature>
<dbReference type="InterPro" id="IPR011023">
    <property type="entry name" value="Nop2p"/>
</dbReference>
<evidence type="ECO:0000256" key="10">
    <source>
        <dbReference type="SAM" id="MobiDB-lite"/>
    </source>
</evidence>
<keyword evidence="7 9" id="KW-0694">RNA-binding</keyword>
<feature type="compositionally biased region" description="Basic and acidic residues" evidence="10">
    <location>
        <begin position="765"/>
        <end position="775"/>
    </location>
</feature>
<dbReference type="InterPro" id="IPR023267">
    <property type="entry name" value="RCMT"/>
</dbReference>
<evidence type="ECO:0000256" key="4">
    <source>
        <dbReference type="ARBA" id="ARBA00022603"/>
    </source>
</evidence>
<dbReference type="PRINTS" id="PR02012">
    <property type="entry name" value="RCMTNOP2"/>
</dbReference>
<feature type="compositionally biased region" description="Acidic residues" evidence="10">
    <location>
        <begin position="107"/>
        <end position="129"/>
    </location>
</feature>
<dbReference type="PANTHER" id="PTHR22807">
    <property type="entry name" value="NOP2 YEAST -RELATED NOL1/NOP2/FMU SUN DOMAIN-CONTAINING"/>
    <property type="match status" value="1"/>
</dbReference>
<evidence type="ECO:0000256" key="1">
    <source>
        <dbReference type="ARBA" id="ARBA00004604"/>
    </source>
</evidence>
<organism evidence="12 13">
    <name type="scientific">Gonium pectorale</name>
    <name type="common">Green alga</name>
    <dbReference type="NCBI Taxonomy" id="33097"/>
    <lineage>
        <taxon>Eukaryota</taxon>
        <taxon>Viridiplantae</taxon>
        <taxon>Chlorophyta</taxon>
        <taxon>core chlorophytes</taxon>
        <taxon>Chlorophyceae</taxon>
        <taxon>CS clade</taxon>
        <taxon>Chlamydomonadales</taxon>
        <taxon>Volvocaceae</taxon>
        <taxon>Gonium</taxon>
    </lineage>
</organism>
<dbReference type="Pfam" id="PF01189">
    <property type="entry name" value="Methyltr_RsmB-F"/>
    <property type="match status" value="1"/>
</dbReference>
<evidence type="ECO:0000256" key="8">
    <source>
        <dbReference type="ARBA" id="ARBA00023242"/>
    </source>
</evidence>
<comment type="caution">
    <text evidence="12">The sequence shown here is derived from an EMBL/GenBank/DDBJ whole genome shotgun (WGS) entry which is preliminary data.</text>
</comment>
<dbReference type="NCBIfam" id="TIGR00446">
    <property type="entry name" value="nop2p"/>
    <property type="match status" value="1"/>
</dbReference>
<feature type="compositionally biased region" description="Acidic residues" evidence="10">
    <location>
        <begin position="73"/>
        <end position="99"/>
    </location>
</feature>
<keyword evidence="3" id="KW-0690">Ribosome biogenesis</keyword>
<dbReference type="PRINTS" id="PR02008">
    <property type="entry name" value="RCMTFAMILY"/>
</dbReference>
<keyword evidence="5 9" id="KW-0808">Transferase</keyword>
<accession>A0A150GQD3</accession>
<feature type="compositionally biased region" description="Gly residues" evidence="10">
    <location>
        <begin position="780"/>
        <end position="794"/>
    </location>
</feature>
<dbReference type="Gene3D" id="3.40.50.150">
    <property type="entry name" value="Vaccinia Virus protein VP39"/>
    <property type="match status" value="1"/>
</dbReference>
<feature type="domain" description="SAM-dependent MTase RsmB/NOP-type" evidence="11">
    <location>
        <begin position="325"/>
        <end position="614"/>
    </location>
</feature>
<dbReference type="EMBL" id="LSYV01000011">
    <property type="protein sequence ID" value="KXZ52076.1"/>
    <property type="molecule type" value="Genomic_DNA"/>
</dbReference>
<evidence type="ECO:0000256" key="7">
    <source>
        <dbReference type="ARBA" id="ARBA00022884"/>
    </source>
</evidence>
<dbReference type="SUPFAM" id="SSF53335">
    <property type="entry name" value="S-adenosyl-L-methionine-dependent methyltransferases"/>
    <property type="match status" value="1"/>
</dbReference>
<feature type="binding site" evidence="9">
    <location>
        <position position="487"/>
    </location>
    <ligand>
        <name>S-adenosyl-L-methionine</name>
        <dbReference type="ChEBI" id="CHEBI:59789"/>
    </ligand>
</feature>
<dbReference type="STRING" id="33097.A0A150GQD3"/>
<keyword evidence="13" id="KW-1185">Reference proteome</keyword>
<dbReference type="GO" id="GO:0070475">
    <property type="term" value="P:rRNA base methylation"/>
    <property type="evidence" value="ECO:0007669"/>
    <property type="project" value="TreeGrafter"/>
</dbReference>
<evidence type="ECO:0000256" key="2">
    <source>
        <dbReference type="ARBA" id="ARBA00007494"/>
    </source>
</evidence>
<feature type="binding site" evidence="9">
    <location>
        <begin position="417"/>
        <end position="423"/>
    </location>
    <ligand>
        <name>S-adenosyl-L-methionine</name>
        <dbReference type="ChEBI" id="CHEBI:59789"/>
    </ligand>
</feature>
<feature type="region of interest" description="Disordered" evidence="10">
    <location>
        <begin position="1"/>
        <end position="203"/>
    </location>
</feature>
<evidence type="ECO:0000256" key="3">
    <source>
        <dbReference type="ARBA" id="ARBA00022517"/>
    </source>
</evidence>
<dbReference type="PANTHER" id="PTHR22807:SF30">
    <property type="entry name" value="28S RRNA (CYTOSINE(4447)-C(5))-METHYLTRANSFERASE-RELATED"/>
    <property type="match status" value="1"/>
</dbReference>
<dbReference type="Proteomes" id="UP000075714">
    <property type="component" value="Unassembled WGS sequence"/>
</dbReference>
<sequence length="882" mass="92544">MAKAKGAPQQLAKGNRKPEKPAPVPAAAKGNKQAPQATKPGAKPQAGKVGKPDSGFSDDNKKWLKLKRKQPEPESEDEDLDGEDADLSDGDLGIMDDEFGGVSGSGDGEDDEGGEGDEGDEDEDDEGEELLQGKEFVDDGDSDDEDGEDEGPGSDGPGTDELDGFPSGDEGEEGEEEDGEMEEGEGDEDESDDDDEMTEAEKQSAALDKFRRQQAALAAREARDMAGGAEADLDTNMDEGATFTLPSGQQVEAEKVAPPDLALVARRMKATVAVLEDFAARREPGRSRSEYLAQLKRDLATYYGYNEYMIDMYLNMFSVAEAVELMEANEVPRPMTLRTNTLRTRRRELAAALIQRGVSLDPIGPWSKVGLVVYESKVPIGATPEYMAGHYMLQGASSFMPVMALAPQPDETVVDMAAAPGGKTTYIAALMRNTGTVFANEISKERLKSITGNLTRLGVTNTVVCNYDGRELPQVLGERSVDRVLLDAPCSGTGVVSKDASVKTSKSQQDIWRCGHLQKQLLLAAIDLVDANSPTGGYVVYSTCSVCVEEDEAIVNYALRKRHVKVVPTGLEFGREGFIRYRDFRFHPSLKHARRFYPHAHNLDGFFVCKLKKLSNAPKKSAQGEDGEEDEDEEASHPKGAQRVPPRKADQPSADDETMVAEVAELQAALAKKAAAGAGGKAAAAKGGKGAKKQAEAAEDGEGEQDGGRAAAGKHAGTSGRAGGAAAAPAAKAGGAKGKAGKEAAEAADVKPKKDSKMYKQVVQELKEEKQRAKEQQQAGQGGSKAAGGNAGGKESGKGSAAAAAPKGAAANGSAAANGGAAAKAKPQSDKAGGQGKQPAQQQQQQQRPAPGGKAGAAAAAAGAQKKAPQPAKGPAPKKQKK</sequence>
<dbReference type="GO" id="GO:0003723">
    <property type="term" value="F:RNA binding"/>
    <property type="evidence" value="ECO:0007669"/>
    <property type="project" value="UniProtKB-UniRule"/>
</dbReference>
<dbReference type="AlphaFoldDB" id="A0A150GQD3"/>
<dbReference type="PROSITE" id="PS51686">
    <property type="entry name" value="SAM_MT_RSMB_NOP"/>
    <property type="match status" value="1"/>
</dbReference>
<dbReference type="InterPro" id="IPR001678">
    <property type="entry name" value="MeTrfase_RsmB-F_NOP2_dom"/>
</dbReference>
<feature type="binding site" evidence="9">
    <location>
        <position position="441"/>
    </location>
    <ligand>
        <name>S-adenosyl-L-methionine</name>
        <dbReference type="ChEBI" id="CHEBI:59789"/>
    </ligand>
</feature>
<dbReference type="InterPro" id="IPR018314">
    <property type="entry name" value="RsmB/NOL1/NOP2-like_CS"/>
</dbReference>
<feature type="region of interest" description="Disordered" evidence="10">
    <location>
        <begin position="618"/>
        <end position="658"/>
    </location>
</feature>
<dbReference type="FunFam" id="3.30.70.1170:FF:000001">
    <property type="entry name" value="Ribosomal RNA methyltransferase Nop2"/>
    <property type="match status" value="1"/>
</dbReference>
<feature type="compositionally biased region" description="Low complexity" evidence="10">
    <location>
        <begin position="798"/>
        <end position="826"/>
    </location>
</feature>
<feature type="compositionally biased region" description="Low complexity" evidence="10">
    <location>
        <begin position="837"/>
        <end position="875"/>
    </location>
</feature>
<dbReference type="Pfam" id="PF22458">
    <property type="entry name" value="RsmF-B_ferredox"/>
    <property type="match status" value="1"/>
</dbReference>
<dbReference type="InterPro" id="IPR049560">
    <property type="entry name" value="MeTrfase_RsmB-F_NOP2_cat"/>
</dbReference>
<feature type="compositionally biased region" description="Low complexity" evidence="10">
    <location>
        <begin position="724"/>
        <end position="734"/>
    </location>
</feature>
<evidence type="ECO:0000313" key="12">
    <source>
        <dbReference type="EMBL" id="KXZ52076.1"/>
    </source>
</evidence>
<dbReference type="PROSITE" id="PS01153">
    <property type="entry name" value="NOL1_NOP2_SUN"/>
    <property type="match status" value="1"/>
</dbReference>
<keyword evidence="8" id="KW-0539">Nucleus</keyword>